<dbReference type="GO" id="GO:0005737">
    <property type="term" value="C:cytoplasm"/>
    <property type="evidence" value="ECO:0007669"/>
    <property type="project" value="UniProtKB-SubCell"/>
</dbReference>
<dbReference type="AlphaFoldDB" id="A0A196SGB2"/>
<dbReference type="InterPro" id="IPR039865">
    <property type="entry name" value="PPP2R3C"/>
</dbReference>
<keyword evidence="4" id="KW-1185">Reference proteome</keyword>
<organism evidence="3 4">
    <name type="scientific">Blastocystis sp. subtype 1 (strain ATCC 50177 / NandII)</name>
    <dbReference type="NCBI Taxonomy" id="478820"/>
    <lineage>
        <taxon>Eukaryota</taxon>
        <taxon>Sar</taxon>
        <taxon>Stramenopiles</taxon>
        <taxon>Bigyra</taxon>
        <taxon>Opalozoa</taxon>
        <taxon>Opalinata</taxon>
        <taxon>Blastocystidae</taxon>
        <taxon>Blastocystis</taxon>
    </lineage>
</organism>
<name>A0A196SGB2_BLAHN</name>
<protein>
    <submittedName>
        <fullName evidence="3">Serine/threonine-protein phosphatase 2A regulatory subunit B'' subunit gamma</fullName>
    </submittedName>
</protein>
<dbReference type="GO" id="GO:0030865">
    <property type="term" value="P:cortical cytoskeleton organization"/>
    <property type="evidence" value="ECO:0007669"/>
    <property type="project" value="TreeGrafter"/>
</dbReference>
<comment type="subcellular location">
    <subcellularLocation>
        <location evidence="1">Cytoplasm</location>
    </subcellularLocation>
</comment>
<dbReference type="InterPro" id="IPR011992">
    <property type="entry name" value="EF-hand-dom_pair"/>
</dbReference>
<dbReference type="GO" id="GO:0005819">
    <property type="term" value="C:spindle"/>
    <property type="evidence" value="ECO:0007669"/>
    <property type="project" value="TreeGrafter"/>
</dbReference>
<sequence length="403" mass="46423">MAPEKPATIPQNNKQTEWRAALLEKARSYAYGRLGTEHDFDMLRVGDLHSLLKLLSSDGNIYWKQVQSDDTGRMKDFFPLCLFHQLPLYSDDKGVYIRCADASCYLREYSYMRSMYYVLLRFCKAETAVLSRGELRQFVEYFAQSITITHVLTSQFLQFYYTYVVNSFLFFLAKDNASSLPLSTLLHSAQLRQFAMLSDSFKDYIVPCTALLPKYNVMYRRGDIVAYLPDNWYSPETALLLYQQFIDLDKDRDGLLKEQELYRFNNGGLSRPFTRAVIQTLGDGIGLNFEGFLFFATAYFNLLMTEAQRHFFVLLDRDRKGALSAARVTEYMEDIVKEVAEKDGLMSVEEAVRTVFNAVHPKNPAEISLEDILASMDPCLLMTLLADYQTLHAVLYDEQGNPI</sequence>
<evidence type="ECO:0000256" key="2">
    <source>
        <dbReference type="ARBA" id="ARBA00022490"/>
    </source>
</evidence>
<dbReference type="OrthoDB" id="10265007at2759"/>
<keyword evidence="2" id="KW-0963">Cytoplasm</keyword>
<comment type="caution">
    <text evidence="3">The sequence shown here is derived from an EMBL/GenBank/DDBJ whole genome shotgun (WGS) entry which is preliminary data.</text>
</comment>
<evidence type="ECO:0000313" key="3">
    <source>
        <dbReference type="EMBL" id="OAO15009.1"/>
    </source>
</evidence>
<evidence type="ECO:0000313" key="4">
    <source>
        <dbReference type="Proteomes" id="UP000078348"/>
    </source>
</evidence>
<evidence type="ECO:0000256" key="1">
    <source>
        <dbReference type="ARBA" id="ARBA00004496"/>
    </source>
</evidence>
<dbReference type="Proteomes" id="UP000078348">
    <property type="component" value="Unassembled WGS sequence"/>
</dbReference>
<dbReference type="GO" id="GO:0035303">
    <property type="term" value="P:regulation of dephosphorylation"/>
    <property type="evidence" value="ECO:0007669"/>
    <property type="project" value="InterPro"/>
</dbReference>
<reference evidence="3 4" key="1">
    <citation type="submission" date="2016-05" db="EMBL/GenBank/DDBJ databases">
        <title>Nuclear genome of Blastocystis sp. subtype 1 NandII.</title>
        <authorList>
            <person name="Gentekaki E."/>
            <person name="Curtis B."/>
            <person name="Stairs C."/>
            <person name="Eme L."/>
            <person name="Herman E."/>
            <person name="Klimes V."/>
            <person name="Arias M.C."/>
            <person name="Elias M."/>
            <person name="Hilliou F."/>
            <person name="Klute M."/>
            <person name="Malik S.-B."/>
            <person name="Pightling A."/>
            <person name="Rachubinski R."/>
            <person name="Salas D."/>
            <person name="Schlacht A."/>
            <person name="Suga H."/>
            <person name="Archibald J."/>
            <person name="Ball S.G."/>
            <person name="Clark G."/>
            <person name="Dacks J."/>
            <person name="Van Der Giezen M."/>
            <person name="Tsaousis A."/>
            <person name="Roger A."/>
        </authorList>
    </citation>
    <scope>NUCLEOTIDE SEQUENCE [LARGE SCALE GENOMIC DNA]</scope>
    <source>
        <strain evidence="4">ATCC 50177 / NandII</strain>
    </source>
</reference>
<dbReference type="EMBL" id="LXWW01000187">
    <property type="protein sequence ID" value="OAO15009.1"/>
    <property type="molecule type" value="Genomic_DNA"/>
</dbReference>
<gene>
    <name evidence="3" type="ORF">AV274_3281</name>
</gene>
<dbReference type="SUPFAM" id="SSF47473">
    <property type="entry name" value="EF-hand"/>
    <property type="match status" value="1"/>
</dbReference>
<accession>A0A196SGB2</accession>
<dbReference type="PANTHER" id="PTHR12085">
    <property type="entry name" value="SERINE/THREONINE-PROTEIN PHOSPHATASE 2A REGULATORY SUBUNIT B'' SUBUNIT GAMMA"/>
    <property type="match status" value="1"/>
</dbReference>
<dbReference type="STRING" id="478820.A0A196SGB2"/>
<dbReference type="GO" id="GO:0000226">
    <property type="term" value="P:microtubule cytoskeleton organization"/>
    <property type="evidence" value="ECO:0007669"/>
    <property type="project" value="TreeGrafter"/>
</dbReference>
<dbReference type="Gene3D" id="1.10.238.10">
    <property type="entry name" value="EF-hand"/>
    <property type="match status" value="1"/>
</dbReference>
<dbReference type="PANTHER" id="PTHR12085:SF3">
    <property type="entry name" value="SERINE_THREONINE-PROTEIN PHOSPHATASE 2A REGULATORY SUBUNIT B'' SUBUNIT GAMMA"/>
    <property type="match status" value="1"/>
</dbReference>
<proteinExistence type="predicted"/>